<keyword evidence="3 6" id="KW-0479">Metal-binding</keyword>
<dbReference type="GO" id="GO:1901359">
    <property type="term" value="F:tungstate binding"/>
    <property type="evidence" value="ECO:0007669"/>
    <property type="project" value="UniProtKB-ARBA"/>
</dbReference>
<reference evidence="8 9" key="1">
    <citation type="submission" date="2016-03" db="EMBL/GenBank/DDBJ databases">
        <title>Photobacterium proteolyticum sp. nov. a protease producing bacterium isolated from ocean sediments of Laizhou Bay.</title>
        <authorList>
            <person name="Li Y."/>
        </authorList>
    </citation>
    <scope>NUCLEOTIDE SEQUENCE [LARGE SCALE GENOMIC DNA]</scope>
    <source>
        <strain evidence="8 9">R-40508</strain>
    </source>
</reference>
<dbReference type="Proteomes" id="UP000078503">
    <property type="component" value="Unassembled WGS sequence"/>
</dbReference>
<proteinExistence type="inferred from homology"/>
<dbReference type="NCBIfam" id="NF007958">
    <property type="entry name" value="PRK10677.1"/>
    <property type="match status" value="1"/>
</dbReference>
<dbReference type="Gene3D" id="3.40.190.10">
    <property type="entry name" value="Periplasmic binding protein-like II"/>
    <property type="match status" value="2"/>
</dbReference>
<evidence type="ECO:0000313" key="9">
    <source>
        <dbReference type="Proteomes" id="UP000078503"/>
    </source>
</evidence>
<dbReference type="InterPro" id="IPR050682">
    <property type="entry name" value="ModA/WtpA"/>
</dbReference>
<feature type="signal peptide" evidence="7">
    <location>
        <begin position="1"/>
        <end position="20"/>
    </location>
</feature>
<protein>
    <submittedName>
        <fullName evidence="8">Molybdate ABC transporter substrate-binding protein</fullName>
    </submittedName>
</protein>
<accession>A0A178K317</accession>
<dbReference type="FunFam" id="3.40.190.10:FF:000035">
    <property type="entry name" value="Molybdate ABC transporter substrate-binding protein"/>
    <property type="match status" value="1"/>
</dbReference>
<dbReference type="PANTHER" id="PTHR30632:SF17">
    <property type="entry name" value="MOLYBDATE-BINDING PROTEIN MODA"/>
    <property type="match status" value="1"/>
</dbReference>
<feature type="binding site" evidence="6">
    <location>
        <position position="58"/>
    </location>
    <ligand>
        <name>molybdate</name>
        <dbReference type="ChEBI" id="CHEBI:36264"/>
    </ligand>
</feature>
<dbReference type="Pfam" id="PF13531">
    <property type="entry name" value="SBP_bac_11"/>
    <property type="match status" value="1"/>
</dbReference>
<dbReference type="STRING" id="858640.A3K86_19735"/>
<feature type="binding site" evidence="6">
    <location>
        <position position="144"/>
    </location>
    <ligand>
        <name>molybdate</name>
        <dbReference type="ChEBI" id="CHEBI:36264"/>
    </ligand>
</feature>
<dbReference type="EMBL" id="LVHF01000033">
    <property type="protein sequence ID" value="OAN11700.1"/>
    <property type="molecule type" value="Genomic_DNA"/>
</dbReference>
<keyword evidence="4 7" id="KW-0732">Signal</keyword>
<evidence type="ECO:0000256" key="7">
    <source>
        <dbReference type="SAM" id="SignalP"/>
    </source>
</evidence>
<comment type="similarity">
    <text evidence="1">Belongs to the bacterial solute-binding protein ModA family.</text>
</comment>
<feature type="binding site" evidence="6">
    <location>
        <position position="31"/>
    </location>
    <ligand>
        <name>molybdate</name>
        <dbReference type="ChEBI" id="CHEBI:36264"/>
    </ligand>
</feature>
<dbReference type="PIRSF" id="PIRSF004846">
    <property type="entry name" value="ModA"/>
    <property type="match status" value="1"/>
</dbReference>
<dbReference type="AlphaFoldDB" id="A0A178K317"/>
<dbReference type="GO" id="GO:0046872">
    <property type="term" value="F:metal ion binding"/>
    <property type="evidence" value="ECO:0007669"/>
    <property type="project" value="UniProtKB-KW"/>
</dbReference>
<keyword evidence="2 6" id="KW-0500">Molybdenum</keyword>
<comment type="caution">
    <text evidence="8">The sequence shown here is derived from an EMBL/GenBank/DDBJ whole genome shotgun (WGS) entry which is preliminary data.</text>
</comment>
<gene>
    <name evidence="8" type="ORF">A3K86_19735</name>
</gene>
<dbReference type="RefSeq" id="WP_068337081.1">
    <property type="nucleotide sequence ID" value="NZ_LVHF01000033.1"/>
</dbReference>
<evidence type="ECO:0000256" key="2">
    <source>
        <dbReference type="ARBA" id="ARBA00022505"/>
    </source>
</evidence>
<dbReference type="CDD" id="cd13536">
    <property type="entry name" value="PBP2_EcModA"/>
    <property type="match status" value="1"/>
</dbReference>
<evidence type="ECO:0000256" key="6">
    <source>
        <dbReference type="PIRSR" id="PIRSR004846-1"/>
    </source>
</evidence>
<evidence type="ECO:0000256" key="3">
    <source>
        <dbReference type="ARBA" id="ARBA00022723"/>
    </source>
</evidence>
<dbReference type="GO" id="GO:0030288">
    <property type="term" value="C:outer membrane-bounded periplasmic space"/>
    <property type="evidence" value="ECO:0007669"/>
    <property type="project" value="TreeGrafter"/>
</dbReference>
<dbReference type="InterPro" id="IPR005950">
    <property type="entry name" value="ModA"/>
</dbReference>
<keyword evidence="9" id="KW-1185">Reference proteome</keyword>
<evidence type="ECO:0000256" key="1">
    <source>
        <dbReference type="ARBA" id="ARBA00009175"/>
    </source>
</evidence>
<name>A0A178K317_9GAMM</name>
<feature type="binding site" evidence="6">
    <location>
        <position position="171"/>
    </location>
    <ligand>
        <name>molybdate</name>
        <dbReference type="ChEBI" id="CHEBI:36264"/>
    </ligand>
</feature>
<sequence>MKLGKLLALASICVAATVQANDKVTIFAASSLTNAVTDIAKAYEAQADVTTRLSFASSSALARQIAQGAPADIYISANQKWMSYLSEQQAVESDSVTPLLHNSLVVVAPKSYPEPKIHVSAAWDLEKALDGTRLAVGDPKHVPAGRYAKQSLEHYGLWADALHLLARANNVRSALVLVERGESQLGIVYKTDAQISDKVKIVAQLADDSHLPIQYPMAIVADKATPAVKSYYQFLQSDAAKAIFTKYGFEVVSAN</sequence>
<dbReference type="GO" id="GO:0015689">
    <property type="term" value="P:molybdate ion transport"/>
    <property type="evidence" value="ECO:0007669"/>
    <property type="project" value="InterPro"/>
</dbReference>
<comment type="subunit">
    <text evidence="5">The complex is composed of two ATP-binding proteins (ModC), two transmembrane proteins (ModB) and a solute-binding protein (ModA).</text>
</comment>
<feature type="chain" id="PRO_5008089942" evidence="7">
    <location>
        <begin position="21"/>
        <end position="255"/>
    </location>
</feature>
<dbReference type="GO" id="GO:0030973">
    <property type="term" value="F:molybdate ion binding"/>
    <property type="evidence" value="ECO:0007669"/>
    <property type="project" value="TreeGrafter"/>
</dbReference>
<evidence type="ECO:0000256" key="4">
    <source>
        <dbReference type="ARBA" id="ARBA00022729"/>
    </source>
</evidence>
<dbReference type="SUPFAM" id="SSF53850">
    <property type="entry name" value="Periplasmic binding protein-like II"/>
    <property type="match status" value="1"/>
</dbReference>
<dbReference type="NCBIfam" id="TIGR01256">
    <property type="entry name" value="modA"/>
    <property type="match status" value="1"/>
</dbReference>
<dbReference type="PANTHER" id="PTHR30632">
    <property type="entry name" value="MOLYBDATE-BINDING PERIPLASMIC PROTEIN"/>
    <property type="match status" value="1"/>
</dbReference>
<feature type="binding site" evidence="6">
    <location>
        <position position="189"/>
    </location>
    <ligand>
        <name>molybdate</name>
        <dbReference type="ChEBI" id="CHEBI:36264"/>
    </ligand>
</feature>
<evidence type="ECO:0000256" key="5">
    <source>
        <dbReference type="ARBA" id="ARBA00062515"/>
    </source>
</evidence>
<evidence type="ECO:0000313" key="8">
    <source>
        <dbReference type="EMBL" id="OAN11700.1"/>
    </source>
</evidence>
<organism evidence="8 9">
    <name type="scientific">Photobacterium jeanii</name>
    <dbReference type="NCBI Taxonomy" id="858640"/>
    <lineage>
        <taxon>Bacteria</taxon>
        <taxon>Pseudomonadati</taxon>
        <taxon>Pseudomonadota</taxon>
        <taxon>Gammaproteobacteria</taxon>
        <taxon>Vibrionales</taxon>
        <taxon>Vibrionaceae</taxon>
        <taxon>Photobacterium</taxon>
    </lineage>
</organism>